<dbReference type="Pfam" id="PF19512">
    <property type="entry name" value="DUF6046"/>
    <property type="match status" value="1"/>
</dbReference>
<protein>
    <recommendedName>
        <fullName evidence="1">DUF6046 domain-containing protein</fullName>
    </recommendedName>
</protein>
<organism evidence="2 3">
    <name type="scientific">Fibrisoma montanum</name>
    <dbReference type="NCBI Taxonomy" id="2305895"/>
    <lineage>
        <taxon>Bacteria</taxon>
        <taxon>Pseudomonadati</taxon>
        <taxon>Bacteroidota</taxon>
        <taxon>Cytophagia</taxon>
        <taxon>Cytophagales</taxon>
        <taxon>Spirosomataceae</taxon>
        <taxon>Fibrisoma</taxon>
    </lineage>
</organism>
<dbReference type="Proteomes" id="UP000283523">
    <property type="component" value="Unassembled WGS sequence"/>
</dbReference>
<dbReference type="InterPro" id="IPR046109">
    <property type="entry name" value="DUF6046"/>
</dbReference>
<evidence type="ECO:0000313" key="3">
    <source>
        <dbReference type="Proteomes" id="UP000283523"/>
    </source>
</evidence>
<reference evidence="2 3" key="1">
    <citation type="submission" date="2018-08" db="EMBL/GenBank/DDBJ databases">
        <title>Fibrisoma montanum sp. nov., isolated from Danxia mountain soil.</title>
        <authorList>
            <person name="Huang Y."/>
        </authorList>
    </citation>
    <scope>NUCLEOTIDE SEQUENCE [LARGE SCALE GENOMIC DNA]</scope>
    <source>
        <strain evidence="2 3">HYT19</strain>
    </source>
</reference>
<keyword evidence="3" id="KW-1185">Reference proteome</keyword>
<name>A0A418M649_9BACT</name>
<comment type="caution">
    <text evidence="2">The sequence shown here is derived from an EMBL/GenBank/DDBJ whole genome shotgun (WGS) entry which is preliminary data.</text>
</comment>
<evidence type="ECO:0000313" key="2">
    <source>
        <dbReference type="EMBL" id="RIV21397.1"/>
    </source>
</evidence>
<proteinExistence type="predicted"/>
<dbReference type="AlphaFoldDB" id="A0A418M649"/>
<gene>
    <name evidence="2" type="ORF">DYU11_18500</name>
</gene>
<sequence>MCPVYLGLSRAQNDLYLFPLEPLISVKGRNVITERQIAKNRGVGSVKEQFGTGDYTIEIRGMLQNKEGTYPESDITKLTKLFTAGKSLVIVSQLTSICNIELMCVTEWEFPETPGLENQAFVIRGVSDEDFQLLT</sequence>
<accession>A0A418M649</accession>
<evidence type="ECO:0000259" key="1">
    <source>
        <dbReference type="Pfam" id="PF19512"/>
    </source>
</evidence>
<dbReference type="EMBL" id="QXED01000005">
    <property type="protein sequence ID" value="RIV21397.1"/>
    <property type="molecule type" value="Genomic_DNA"/>
</dbReference>
<feature type="domain" description="DUF6046" evidence="1">
    <location>
        <begin position="18"/>
        <end position="133"/>
    </location>
</feature>